<evidence type="ECO:0000256" key="4">
    <source>
        <dbReference type="ARBA" id="ARBA00022692"/>
    </source>
</evidence>
<evidence type="ECO:0000256" key="1">
    <source>
        <dbReference type="ARBA" id="ARBA00004651"/>
    </source>
</evidence>
<proteinExistence type="inferred from homology"/>
<evidence type="ECO:0000256" key="3">
    <source>
        <dbReference type="ARBA" id="ARBA00022475"/>
    </source>
</evidence>
<feature type="domain" description="Glycine transporter" evidence="8">
    <location>
        <begin position="101"/>
        <end position="174"/>
    </location>
</feature>
<protein>
    <recommendedName>
        <fullName evidence="8">Glycine transporter domain-containing protein</fullName>
    </recommendedName>
</protein>
<comment type="caution">
    <text evidence="9">The sequence shown here is derived from an EMBL/GenBank/DDBJ whole genome shotgun (WGS) entry which is preliminary data.</text>
</comment>
<evidence type="ECO:0000256" key="6">
    <source>
        <dbReference type="ARBA" id="ARBA00023136"/>
    </source>
</evidence>
<evidence type="ECO:0000313" key="9">
    <source>
        <dbReference type="EMBL" id="POY38493.1"/>
    </source>
</evidence>
<keyword evidence="4 7" id="KW-0812">Transmembrane</keyword>
<organism evidence="9 10">
    <name type="scientific">Solitalea longa</name>
    <dbReference type="NCBI Taxonomy" id="2079460"/>
    <lineage>
        <taxon>Bacteria</taxon>
        <taxon>Pseudomonadati</taxon>
        <taxon>Bacteroidota</taxon>
        <taxon>Sphingobacteriia</taxon>
        <taxon>Sphingobacteriales</taxon>
        <taxon>Sphingobacteriaceae</taxon>
        <taxon>Solitalea</taxon>
    </lineage>
</organism>
<dbReference type="Proteomes" id="UP000236893">
    <property type="component" value="Unassembled WGS sequence"/>
</dbReference>
<feature type="domain" description="Glycine transporter" evidence="8">
    <location>
        <begin position="15"/>
        <end position="89"/>
    </location>
</feature>
<feature type="transmembrane region" description="Helical" evidence="7">
    <location>
        <begin position="12"/>
        <end position="30"/>
    </location>
</feature>
<dbReference type="OrthoDB" id="9791874at2"/>
<reference evidence="9 10" key="1">
    <citation type="submission" date="2018-01" db="EMBL/GenBank/DDBJ databases">
        <authorList>
            <person name="Gaut B.S."/>
            <person name="Morton B.R."/>
            <person name="Clegg M.T."/>
            <person name="Duvall M.R."/>
        </authorList>
    </citation>
    <scope>NUCLEOTIDE SEQUENCE [LARGE SCALE GENOMIC DNA]</scope>
    <source>
        <strain evidence="9 10">HR-AV</strain>
    </source>
</reference>
<keyword evidence="10" id="KW-1185">Reference proteome</keyword>
<accession>A0A2S5A8Q6</accession>
<keyword evidence="5 7" id="KW-1133">Transmembrane helix</keyword>
<sequence length="214" mass="23465">MDEIQLHGHYQLPIVFDLLATFLFAFSGSVKAIEKEYDFIGVFILALVTSTGGSFIRDILLQHGPPAILLDYRYILMVLIAGTAGIYFYNLNHKMESTIKIVDAISLGMYAVFGTQKAIALELGVFAAFIIGFINAVGGGLIRDLLTKEESVLFKPGHFYSVTSVVAIVTFLVLGAGFDLNAQIAALVAIGVSFLLRFSALRFNWTTKAIKKRM</sequence>
<comment type="similarity">
    <text evidence="2">Belongs to the UPF0126 family.</text>
</comment>
<dbReference type="RefSeq" id="WP_103787750.1">
    <property type="nucleotide sequence ID" value="NZ_PQVF01000002.1"/>
</dbReference>
<feature type="transmembrane region" description="Helical" evidence="7">
    <location>
        <begin position="37"/>
        <end position="60"/>
    </location>
</feature>
<comment type="subcellular location">
    <subcellularLocation>
        <location evidence="1">Cell membrane</location>
        <topology evidence="1">Multi-pass membrane protein</topology>
    </subcellularLocation>
</comment>
<name>A0A2S5A8Q6_9SPHI</name>
<dbReference type="PANTHER" id="PTHR30506:SF3">
    <property type="entry name" value="UPF0126 INNER MEMBRANE PROTEIN YADS-RELATED"/>
    <property type="match status" value="1"/>
</dbReference>
<feature type="transmembrane region" description="Helical" evidence="7">
    <location>
        <begin position="72"/>
        <end position="89"/>
    </location>
</feature>
<feature type="transmembrane region" description="Helical" evidence="7">
    <location>
        <begin position="125"/>
        <end position="146"/>
    </location>
</feature>
<feature type="transmembrane region" description="Helical" evidence="7">
    <location>
        <begin position="158"/>
        <end position="178"/>
    </location>
</feature>
<keyword evidence="3" id="KW-1003">Cell membrane</keyword>
<dbReference type="Pfam" id="PF03458">
    <property type="entry name" value="Gly_transporter"/>
    <property type="match status" value="2"/>
</dbReference>
<evidence type="ECO:0000256" key="2">
    <source>
        <dbReference type="ARBA" id="ARBA00008193"/>
    </source>
</evidence>
<dbReference type="PANTHER" id="PTHR30506">
    <property type="entry name" value="INNER MEMBRANE PROTEIN"/>
    <property type="match status" value="1"/>
</dbReference>
<gene>
    <name evidence="9" type="ORF">C3K47_03610</name>
</gene>
<keyword evidence="6 7" id="KW-0472">Membrane</keyword>
<evidence type="ECO:0000313" key="10">
    <source>
        <dbReference type="Proteomes" id="UP000236893"/>
    </source>
</evidence>
<evidence type="ECO:0000259" key="8">
    <source>
        <dbReference type="Pfam" id="PF03458"/>
    </source>
</evidence>
<dbReference type="InterPro" id="IPR005115">
    <property type="entry name" value="Gly_transporter"/>
</dbReference>
<dbReference type="AlphaFoldDB" id="A0A2S5A8Q6"/>
<evidence type="ECO:0000256" key="5">
    <source>
        <dbReference type="ARBA" id="ARBA00022989"/>
    </source>
</evidence>
<dbReference type="GO" id="GO:0005886">
    <property type="term" value="C:plasma membrane"/>
    <property type="evidence" value="ECO:0007669"/>
    <property type="project" value="UniProtKB-SubCell"/>
</dbReference>
<dbReference type="EMBL" id="PQVF01000002">
    <property type="protein sequence ID" value="POY38493.1"/>
    <property type="molecule type" value="Genomic_DNA"/>
</dbReference>
<evidence type="ECO:0000256" key="7">
    <source>
        <dbReference type="SAM" id="Phobius"/>
    </source>
</evidence>